<dbReference type="RefSeq" id="XP_009017894.1">
    <property type="nucleotide sequence ID" value="XM_009019646.1"/>
</dbReference>
<evidence type="ECO:0000313" key="2">
    <source>
        <dbReference type="EnsemblMetazoa" id="HelroP172994"/>
    </source>
</evidence>
<dbReference type="Proteomes" id="UP000015101">
    <property type="component" value="Unassembled WGS sequence"/>
</dbReference>
<keyword evidence="3" id="KW-1185">Reference proteome</keyword>
<dbReference type="EnsemblMetazoa" id="HelroT172994">
    <property type="protein sequence ID" value="HelroP172994"/>
    <property type="gene ID" value="HelroG172994"/>
</dbReference>
<dbReference type="EMBL" id="AMQM01004421">
    <property type="status" value="NOT_ANNOTATED_CDS"/>
    <property type="molecule type" value="Genomic_DNA"/>
</dbReference>
<sequence length="198" mass="22246">MDDTRSDIGIYNSLGKPKSCSDMINDRVQCSRFLIKRRGQTKSKESNRKFSTISLNCNMLSSSSINNSSDFSPAITIINKSPSTSVQSFSSESSFCSNIIRDSSMSDNLSIPDQMKSMTIEETDGNENSSIYETLEKPYIDFSNYDSVKISDYPLQFIEDNAKTNSNKSPIISVENKLLDELNNKDVINEAFKFLDDL</sequence>
<dbReference type="GeneID" id="20204340"/>
<dbReference type="KEGG" id="hro:HELRODRAFT_172994"/>
<reference evidence="3" key="1">
    <citation type="submission" date="2012-12" db="EMBL/GenBank/DDBJ databases">
        <authorList>
            <person name="Hellsten U."/>
            <person name="Grimwood J."/>
            <person name="Chapman J.A."/>
            <person name="Shapiro H."/>
            <person name="Aerts A."/>
            <person name="Otillar R.P."/>
            <person name="Terry A.Y."/>
            <person name="Boore J.L."/>
            <person name="Simakov O."/>
            <person name="Marletaz F."/>
            <person name="Cho S.-J."/>
            <person name="Edsinger-Gonzales E."/>
            <person name="Havlak P."/>
            <person name="Kuo D.-H."/>
            <person name="Larsson T."/>
            <person name="Lv J."/>
            <person name="Arendt D."/>
            <person name="Savage R."/>
            <person name="Osoegawa K."/>
            <person name="de Jong P."/>
            <person name="Lindberg D.R."/>
            <person name="Seaver E.C."/>
            <person name="Weisblat D.A."/>
            <person name="Putnam N.H."/>
            <person name="Grigoriev I.V."/>
            <person name="Rokhsar D.S."/>
        </authorList>
    </citation>
    <scope>NUCLEOTIDE SEQUENCE</scope>
</reference>
<evidence type="ECO:0000313" key="3">
    <source>
        <dbReference type="Proteomes" id="UP000015101"/>
    </source>
</evidence>
<dbReference type="HOGENOM" id="CLU_1379484_0_0_1"/>
<proteinExistence type="predicted"/>
<dbReference type="EMBL" id="KB096551">
    <property type="protein sequence ID" value="ESO03958.1"/>
    <property type="molecule type" value="Genomic_DNA"/>
</dbReference>
<organism evidence="2 3">
    <name type="scientific">Helobdella robusta</name>
    <name type="common">Californian leech</name>
    <dbReference type="NCBI Taxonomy" id="6412"/>
    <lineage>
        <taxon>Eukaryota</taxon>
        <taxon>Metazoa</taxon>
        <taxon>Spiralia</taxon>
        <taxon>Lophotrochozoa</taxon>
        <taxon>Annelida</taxon>
        <taxon>Clitellata</taxon>
        <taxon>Hirudinea</taxon>
        <taxon>Rhynchobdellida</taxon>
        <taxon>Glossiphoniidae</taxon>
        <taxon>Helobdella</taxon>
    </lineage>
</organism>
<dbReference type="CTD" id="20204340"/>
<evidence type="ECO:0000313" key="1">
    <source>
        <dbReference type="EMBL" id="ESO03958.1"/>
    </source>
</evidence>
<gene>
    <name evidence="2" type="primary">20204340</name>
    <name evidence="1" type="ORF">HELRODRAFT_172994</name>
</gene>
<reference evidence="1 3" key="2">
    <citation type="journal article" date="2013" name="Nature">
        <title>Insights into bilaterian evolution from three spiralian genomes.</title>
        <authorList>
            <person name="Simakov O."/>
            <person name="Marletaz F."/>
            <person name="Cho S.J."/>
            <person name="Edsinger-Gonzales E."/>
            <person name="Havlak P."/>
            <person name="Hellsten U."/>
            <person name="Kuo D.H."/>
            <person name="Larsson T."/>
            <person name="Lv J."/>
            <person name="Arendt D."/>
            <person name="Savage R."/>
            <person name="Osoegawa K."/>
            <person name="de Jong P."/>
            <person name="Grimwood J."/>
            <person name="Chapman J.A."/>
            <person name="Shapiro H."/>
            <person name="Aerts A."/>
            <person name="Otillar R.P."/>
            <person name="Terry A.Y."/>
            <person name="Boore J.L."/>
            <person name="Grigoriev I.V."/>
            <person name="Lindberg D.R."/>
            <person name="Seaver E.C."/>
            <person name="Weisblat D.A."/>
            <person name="Putnam N.H."/>
            <person name="Rokhsar D.S."/>
        </authorList>
    </citation>
    <scope>NUCLEOTIDE SEQUENCE</scope>
</reference>
<dbReference type="InParanoid" id="T1F691"/>
<dbReference type="AlphaFoldDB" id="T1F691"/>
<accession>T1F691</accession>
<protein>
    <submittedName>
        <fullName evidence="1 2">Uncharacterized protein</fullName>
    </submittedName>
</protein>
<reference evidence="2" key="3">
    <citation type="submission" date="2015-06" db="UniProtKB">
        <authorList>
            <consortium name="EnsemblMetazoa"/>
        </authorList>
    </citation>
    <scope>IDENTIFICATION</scope>
</reference>
<name>T1F691_HELRO</name>